<evidence type="ECO:0000256" key="6">
    <source>
        <dbReference type="SAM" id="Phobius"/>
    </source>
</evidence>
<evidence type="ECO:0000256" key="5">
    <source>
        <dbReference type="ARBA" id="ARBA00023136"/>
    </source>
</evidence>
<dbReference type="EMBL" id="BRYB01001836">
    <property type="protein sequence ID" value="GMI34684.1"/>
    <property type="molecule type" value="Genomic_DNA"/>
</dbReference>
<feature type="transmembrane region" description="Helical" evidence="6">
    <location>
        <begin position="504"/>
        <end position="524"/>
    </location>
</feature>
<accession>A0ABQ6MWZ6</accession>
<feature type="transmembrane region" description="Helical" evidence="6">
    <location>
        <begin position="790"/>
        <end position="809"/>
    </location>
</feature>
<evidence type="ECO:0000313" key="8">
    <source>
        <dbReference type="Proteomes" id="UP001165060"/>
    </source>
</evidence>
<evidence type="ECO:0000256" key="4">
    <source>
        <dbReference type="ARBA" id="ARBA00022989"/>
    </source>
</evidence>
<comment type="subcellular location">
    <subcellularLocation>
        <location evidence="1">Membrane</location>
        <topology evidence="1">Multi-pass membrane protein</topology>
    </subcellularLocation>
</comment>
<dbReference type="SUPFAM" id="SSF55961">
    <property type="entry name" value="Bet v1-like"/>
    <property type="match status" value="1"/>
</dbReference>
<evidence type="ECO:0000313" key="7">
    <source>
        <dbReference type="EMBL" id="GMI34684.1"/>
    </source>
</evidence>
<protein>
    <submittedName>
        <fullName evidence="7">Uncharacterized protein</fullName>
    </submittedName>
</protein>
<dbReference type="InterPro" id="IPR023393">
    <property type="entry name" value="START-like_dom_sf"/>
</dbReference>
<reference evidence="7 8" key="1">
    <citation type="journal article" date="2023" name="Commun. Biol.">
        <title>Genome analysis of Parmales, the sister group of diatoms, reveals the evolutionary specialization of diatoms from phago-mixotrophs to photoautotrophs.</title>
        <authorList>
            <person name="Ban H."/>
            <person name="Sato S."/>
            <person name="Yoshikawa S."/>
            <person name="Yamada K."/>
            <person name="Nakamura Y."/>
            <person name="Ichinomiya M."/>
            <person name="Sato N."/>
            <person name="Blanc-Mathieu R."/>
            <person name="Endo H."/>
            <person name="Kuwata A."/>
            <person name="Ogata H."/>
        </authorList>
    </citation>
    <scope>NUCLEOTIDE SEQUENCE [LARGE SCALE GENOMIC DNA]</scope>
</reference>
<keyword evidence="8" id="KW-1185">Reference proteome</keyword>
<comment type="similarity">
    <text evidence="2">Belongs to the XK family.</text>
</comment>
<evidence type="ECO:0000256" key="2">
    <source>
        <dbReference type="ARBA" id="ARBA00008789"/>
    </source>
</evidence>
<organism evidence="7 8">
    <name type="scientific">Tetraparma gracilis</name>
    <dbReference type="NCBI Taxonomy" id="2962635"/>
    <lineage>
        <taxon>Eukaryota</taxon>
        <taxon>Sar</taxon>
        <taxon>Stramenopiles</taxon>
        <taxon>Ochrophyta</taxon>
        <taxon>Bolidophyceae</taxon>
        <taxon>Parmales</taxon>
        <taxon>Triparmaceae</taxon>
        <taxon>Tetraparma</taxon>
    </lineage>
</organism>
<sequence length="928" mass="102429">MTSGINKAYQDDQKHRSVSVDPDFYDMVDDNIIGILMDACKPLFDLVSGAHEDEDAEVKNFAVKPADLMMSVAKLIVAAGFKMKEQARQEMAEEDLGGGIFDEDVKSMREFAAKVPLPQVFDEDEQQVLDTQIALHDAPQPYLRRHKTGTKLYTCQIADTGSGMDVRAEMEIRAPVEQVIAYFMGNVSQYNARFGKVKVVVGERSSDHSMITMGPIPMPAPLQDREVVSRSLWKKLDENTFFYVQASCEHDKFPRRAGVVRIEFRRSYRLTKIGPKLTKLEGSCSMGMGGVIPRRINDSVTVPAVFSTFAPVMLYFASVRAANSFDDGDARVMGQLLFANAFPHREHKDVLREKIDNHIRIANALRSAQAKYRFLDEFLFNVLRNKMKIGANQTSFSVDTPLVALTANEAGRIGRSLVNILMANATGEAAVDELIGSYAALGELETEFSWFRPMMGAIAVELMSEVAYSVKVRAGIGAAVSMADTASDAYMINDFFKTGRAGTAYSLLGMVGANFASQLLIVFVQTNGLKKDGWKKRLLEVLSVVTFSKPGLDAYRVASGAEEEPGASFSPLMEMGATKMCELVFEALPGLCLQLVALLRAEDKSDVSAIVSLLISTASTALTATTLFYDNETDPAFKKTYPDWIGLIPDAGRTMAFATVFLLSAFQVVAKATAAALLAVTNGTWLLVYMAADHAAHLLYKIARRDFVNEAPMPTAAAYVISPVMLVIFKVVGDFTGSMNMRLPFLLGGSYFFANLLMSHASVFVAVYLYSEYAEDSNKIPSRYLWRGASGLLAAWLATFVFFATRVAVPKLRHTLWSTATARRVVQEVFTKGADEEAKFKLFRTQRLLWEGEIGADVRAWTMANWARWEEEAPGWFTDAAKSRVPDEYIPPQFLAGLGGGNRERRGSAVVSVKESLRRRSFAEEATA</sequence>
<dbReference type="Proteomes" id="UP001165060">
    <property type="component" value="Unassembled WGS sequence"/>
</dbReference>
<feature type="transmembrane region" description="Helical" evidence="6">
    <location>
        <begin position="745"/>
        <end position="770"/>
    </location>
</feature>
<feature type="transmembrane region" description="Helical" evidence="6">
    <location>
        <begin position="716"/>
        <end position="733"/>
    </location>
</feature>
<dbReference type="InterPro" id="IPR018629">
    <property type="entry name" value="XK-rel"/>
</dbReference>
<evidence type="ECO:0000256" key="3">
    <source>
        <dbReference type="ARBA" id="ARBA00022692"/>
    </source>
</evidence>
<dbReference type="Pfam" id="PF09815">
    <property type="entry name" value="XK-related"/>
    <property type="match status" value="1"/>
</dbReference>
<feature type="transmembrane region" description="Helical" evidence="6">
    <location>
        <begin position="607"/>
        <end position="629"/>
    </location>
</feature>
<dbReference type="Gene3D" id="3.30.530.20">
    <property type="match status" value="1"/>
</dbReference>
<proteinExistence type="inferred from homology"/>
<keyword evidence="5 6" id="KW-0472">Membrane</keyword>
<keyword evidence="4 6" id="KW-1133">Transmembrane helix</keyword>
<dbReference type="CDD" id="cd00177">
    <property type="entry name" value="START"/>
    <property type="match status" value="1"/>
</dbReference>
<keyword evidence="3 6" id="KW-0812">Transmembrane</keyword>
<name>A0ABQ6MWZ6_9STRA</name>
<gene>
    <name evidence="7" type="ORF">TeGR_g6077</name>
</gene>
<evidence type="ECO:0000256" key="1">
    <source>
        <dbReference type="ARBA" id="ARBA00004141"/>
    </source>
</evidence>
<comment type="caution">
    <text evidence="7">The sequence shown here is derived from an EMBL/GenBank/DDBJ whole genome shotgun (WGS) entry which is preliminary data.</text>
</comment>